<dbReference type="Proteomes" id="UP001162164">
    <property type="component" value="Unassembled WGS sequence"/>
</dbReference>
<evidence type="ECO:0000313" key="2">
    <source>
        <dbReference type="EMBL" id="KAJ8981962.1"/>
    </source>
</evidence>
<keyword evidence="3" id="KW-1185">Reference proteome</keyword>
<accession>A0ABQ9JW89</accession>
<dbReference type="EMBL" id="JAPWTJ010000153">
    <property type="protein sequence ID" value="KAJ8981962.1"/>
    <property type="molecule type" value="Genomic_DNA"/>
</dbReference>
<reference evidence="2" key="1">
    <citation type="journal article" date="2023" name="Insect Mol. Biol.">
        <title>Genome sequencing provides insights into the evolution of gene families encoding plant cell wall-degrading enzymes in longhorned beetles.</title>
        <authorList>
            <person name="Shin N.R."/>
            <person name="Okamura Y."/>
            <person name="Kirsch R."/>
            <person name="Pauchet Y."/>
        </authorList>
    </citation>
    <scope>NUCLEOTIDE SEQUENCE</scope>
    <source>
        <strain evidence="2">MMC_N1</strain>
    </source>
</reference>
<feature type="coiled-coil region" evidence="1">
    <location>
        <begin position="16"/>
        <end position="68"/>
    </location>
</feature>
<gene>
    <name evidence="2" type="ORF">NQ317_002136</name>
</gene>
<dbReference type="PANTHER" id="PTHR21694:SF18">
    <property type="entry name" value="COILED-COIL DOMAIN-CONTAINING PROTEIN 63"/>
    <property type="match status" value="1"/>
</dbReference>
<evidence type="ECO:0000256" key="1">
    <source>
        <dbReference type="SAM" id="Coils"/>
    </source>
</evidence>
<dbReference type="InterPro" id="IPR051876">
    <property type="entry name" value="ODA-DC/CCD"/>
</dbReference>
<organism evidence="2 3">
    <name type="scientific">Molorchus minor</name>
    <dbReference type="NCBI Taxonomy" id="1323400"/>
    <lineage>
        <taxon>Eukaryota</taxon>
        <taxon>Metazoa</taxon>
        <taxon>Ecdysozoa</taxon>
        <taxon>Arthropoda</taxon>
        <taxon>Hexapoda</taxon>
        <taxon>Insecta</taxon>
        <taxon>Pterygota</taxon>
        <taxon>Neoptera</taxon>
        <taxon>Endopterygota</taxon>
        <taxon>Coleoptera</taxon>
        <taxon>Polyphaga</taxon>
        <taxon>Cucujiformia</taxon>
        <taxon>Chrysomeloidea</taxon>
        <taxon>Cerambycidae</taxon>
        <taxon>Lamiinae</taxon>
        <taxon>Monochamini</taxon>
        <taxon>Molorchus</taxon>
    </lineage>
</organism>
<dbReference type="PANTHER" id="PTHR21694">
    <property type="entry name" value="COILED-COIL DOMAIN-CONTAINING PROTEIN 63"/>
    <property type="match status" value="1"/>
</dbReference>
<sequence length="122" mass="14326">MNKPVTAGSTSDKEMIVMTEEELARLQRQLRIMEDDRVAFLEESRSKLEKQRRIIRTLKAERQKLLENITVANCANQKKKDDRLTKIIDALLEDYDSYHEHVKNEKAQMRELEIQIKKVGGN</sequence>
<keyword evidence="1" id="KW-0175">Coiled coil</keyword>
<name>A0ABQ9JW89_9CUCU</name>
<evidence type="ECO:0000313" key="3">
    <source>
        <dbReference type="Proteomes" id="UP001162164"/>
    </source>
</evidence>
<proteinExistence type="predicted"/>
<comment type="caution">
    <text evidence="2">The sequence shown here is derived from an EMBL/GenBank/DDBJ whole genome shotgun (WGS) entry which is preliminary data.</text>
</comment>
<protein>
    <submittedName>
        <fullName evidence="2">Uncharacterized protein</fullName>
    </submittedName>
</protein>
<feature type="coiled-coil region" evidence="1">
    <location>
        <begin position="95"/>
        <end position="122"/>
    </location>
</feature>